<sequence length="264" mass="30467">MDTNIDPKDPKTVQEIRHILITQPRPESEKSPYFEIARKFNVELNFANPISIDPVPSKDFRKQKIDISSFTAVIFNSRNAIDHFFRICDEMRISISQDVKYFCITESVALYLQKFILYRKRKVFFSNDGTTRNLFDVMDKYKHQEKFLYPCSQSFDSEITSWLSENNCNYAIPVLYQITSNNVKAIIEKYDYQIICFFSPLGLKSFIDNCPSFKQNGTLIGAFGDNTRKAIINAGLRPDILAPAQEAPSMVSALEKYLSALQKK</sequence>
<dbReference type="EMBL" id="RJJR01000013">
    <property type="protein sequence ID" value="RNI34650.1"/>
    <property type="molecule type" value="Genomic_DNA"/>
</dbReference>
<dbReference type="InterPro" id="IPR003754">
    <property type="entry name" value="4pyrrol_synth_uPrphyn_synth"/>
</dbReference>
<dbReference type="OrthoDB" id="1149788at2"/>
<keyword evidence="3" id="KW-1185">Reference proteome</keyword>
<proteinExistence type="predicted"/>
<gene>
    <name evidence="2" type="ORF">EFY79_15725</name>
</gene>
<dbReference type="AlphaFoldDB" id="A0A3M9NA15"/>
<dbReference type="Gene3D" id="3.40.50.10090">
    <property type="match status" value="2"/>
</dbReference>
<feature type="domain" description="Tetrapyrrole biosynthesis uroporphyrinogen III synthase" evidence="1">
    <location>
        <begin position="42"/>
        <end position="251"/>
    </location>
</feature>
<dbReference type="RefSeq" id="WP_123121710.1">
    <property type="nucleotide sequence ID" value="NZ_RJJR01000013.1"/>
</dbReference>
<protein>
    <submittedName>
        <fullName evidence="2">Uroporphyrinogen-III synthase</fullName>
    </submittedName>
</protein>
<reference evidence="2 3" key="1">
    <citation type="submission" date="2018-11" db="EMBL/GenBank/DDBJ databases">
        <title>Draft genome sequence of Ferruginibacter sp. BO-59.</title>
        <authorList>
            <person name="Im W.T."/>
        </authorList>
    </citation>
    <scope>NUCLEOTIDE SEQUENCE [LARGE SCALE GENOMIC DNA]</scope>
    <source>
        <strain evidence="2 3">BO-59</strain>
    </source>
</reference>
<name>A0A3M9NA15_9BACT</name>
<accession>A0A3M9NA15</accession>
<organism evidence="2 3">
    <name type="scientific">Hanamia caeni</name>
    <dbReference type="NCBI Taxonomy" id="2294116"/>
    <lineage>
        <taxon>Bacteria</taxon>
        <taxon>Pseudomonadati</taxon>
        <taxon>Bacteroidota</taxon>
        <taxon>Chitinophagia</taxon>
        <taxon>Chitinophagales</taxon>
        <taxon>Chitinophagaceae</taxon>
        <taxon>Hanamia</taxon>
    </lineage>
</organism>
<dbReference type="Pfam" id="PF02602">
    <property type="entry name" value="HEM4"/>
    <property type="match status" value="1"/>
</dbReference>
<dbReference type="CDD" id="cd06578">
    <property type="entry name" value="HemD"/>
    <property type="match status" value="1"/>
</dbReference>
<evidence type="ECO:0000259" key="1">
    <source>
        <dbReference type="Pfam" id="PF02602"/>
    </source>
</evidence>
<dbReference type="InterPro" id="IPR036108">
    <property type="entry name" value="4pyrrol_syn_uPrphyn_synt_sf"/>
</dbReference>
<evidence type="ECO:0000313" key="2">
    <source>
        <dbReference type="EMBL" id="RNI34650.1"/>
    </source>
</evidence>
<dbReference type="GO" id="GO:0004852">
    <property type="term" value="F:uroporphyrinogen-III synthase activity"/>
    <property type="evidence" value="ECO:0007669"/>
    <property type="project" value="InterPro"/>
</dbReference>
<dbReference type="GO" id="GO:0033014">
    <property type="term" value="P:tetrapyrrole biosynthetic process"/>
    <property type="evidence" value="ECO:0007669"/>
    <property type="project" value="InterPro"/>
</dbReference>
<evidence type="ECO:0000313" key="3">
    <source>
        <dbReference type="Proteomes" id="UP000267223"/>
    </source>
</evidence>
<dbReference type="Proteomes" id="UP000267223">
    <property type="component" value="Unassembled WGS sequence"/>
</dbReference>
<comment type="caution">
    <text evidence="2">The sequence shown here is derived from an EMBL/GenBank/DDBJ whole genome shotgun (WGS) entry which is preliminary data.</text>
</comment>
<dbReference type="SUPFAM" id="SSF69618">
    <property type="entry name" value="HemD-like"/>
    <property type="match status" value="1"/>
</dbReference>